<dbReference type="PROSITE" id="PS51387">
    <property type="entry name" value="FAD_PCMH"/>
    <property type="match status" value="1"/>
</dbReference>
<dbReference type="PANTHER" id="PTHR43762">
    <property type="entry name" value="L-GULONOLACTONE OXIDASE"/>
    <property type="match status" value="1"/>
</dbReference>
<evidence type="ECO:0000256" key="3">
    <source>
        <dbReference type="ARBA" id="ARBA00023002"/>
    </source>
</evidence>
<dbReference type="GO" id="GO:0016020">
    <property type="term" value="C:membrane"/>
    <property type="evidence" value="ECO:0007669"/>
    <property type="project" value="InterPro"/>
</dbReference>
<reference evidence="5" key="1">
    <citation type="submission" date="2019-07" db="EMBL/GenBank/DDBJ databases">
        <title>Mesorhizobum intechiensis sp. nov. isolated from nodules of Lotus tenuis growing in lowlands of the Flooding Pampa, Argentina.</title>
        <authorList>
            <person name="Estrella M.J."/>
            <person name="Torres Tejerizo G.A."/>
            <person name="Cumpa Velazquez L.M."/>
            <person name="Fontana F."/>
            <person name="Hansen L."/>
            <person name="Pistorio M."/>
            <person name="Sannazzaro A.I."/>
        </authorList>
    </citation>
    <scope>NUCLEOTIDE SEQUENCE</scope>
    <source>
        <strain evidence="5">BD68</strain>
    </source>
</reference>
<evidence type="ECO:0000256" key="2">
    <source>
        <dbReference type="ARBA" id="ARBA00022827"/>
    </source>
</evidence>
<evidence type="ECO:0000259" key="4">
    <source>
        <dbReference type="PROSITE" id="PS51387"/>
    </source>
</evidence>
<dbReference type="PIRSF" id="PIRSF000136">
    <property type="entry name" value="LGO_GLO"/>
    <property type="match status" value="1"/>
</dbReference>
<comment type="caution">
    <text evidence="5">The sequence shown here is derived from an EMBL/GenBank/DDBJ whole genome shotgun (WGS) entry which is preliminary data.</text>
</comment>
<keyword evidence="6" id="KW-1185">Reference proteome</keyword>
<feature type="domain" description="FAD-binding PCMH-type" evidence="4">
    <location>
        <begin position="11"/>
        <end position="179"/>
    </location>
</feature>
<dbReference type="RefSeq" id="WP_143974862.1">
    <property type="nucleotide sequence ID" value="NZ_PNOT02000165.1"/>
</dbReference>
<dbReference type="AlphaFoldDB" id="A0A8T9ARS5"/>
<protein>
    <submittedName>
        <fullName evidence="5">FAD-binding protein</fullName>
    </submittedName>
</protein>
<dbReference type="EMBL" id="PNOT02000165">
    <property type="protein sequence ID" value="TSE11401.1"/>
    <property type="molecule type" value="Genomic_DNA"/>
</dbReference>
<dbReference type="InterPro" id="IPR016167">
    <property type="entry name" value="FAD-bd_PCMH_sub1"/>
</dbReference>
<dbReference type="InterPro" id="IPR016169">
    <property type="entry name" value="FAD-bd_PCMH_sub2"/>
</dbReference>
<dbReference type="Proteomes" id="UP000235507">
    <property type="component" value="Unassembled WGS sequence"/>
</dbReference>
<dbReference type="Gene3D" id="3.30.70.2520">
    <property type="match status" value="1"/>
</dbReference>
<evidence type="ECO:0000313" key="5">
    <source>
        <dbReference type="EMBL" id="TSE11401.1"/>
    </source>
</evidence>
<evidence type="ECO:0000313" key="6">
    <source>
        <dbReference type="Proteomes" id="UP000235507"/>
    </source>
</evidence>
<proteinExistence type="predicted"/>
<dbReference type="SUPFAM" id="SSF56176">
    <property type="entry name" value="FAD-binding/transporter-associated domain-like"/>
    <property type="match status" value="1"/>
</dbReference>
<dbReference type="Gene3D" id="3.30.465.10">
    <property type="match status" value="1"/>
</dbReference>
<keyword evidence="2" id="KW-0274">FAD</keyword>
<dbReference type="Pfam" id="PF04030">
    <property type="entry name" value="ALO"/>
    <property type="match status" value="1"/>
</dbReference>
<sequence>MSNIWSNWSGFVTAAPRLIASPADVGEVGDLVRTAPGPVRVAGAGHSFTPLVKSEGTILSLEKLEGLVSHDVEKHQARVKAGTRLGPLMHILQGIGQGLPNMGDIDRQAIGGALGTATHGSGPTLGAYHTQLETMQIVDGLGKVRDFTRAGDQDMIHAIGVALGAFGVLSEVTLNNIATYRLRRRKWVLPIGDMLRDFETMMTAHRSAEFYYIPFSGYAQFIASDFSTEATTARPTDDDEGSLRTLRRLRTGLAWLPSLRRRLILGAVAKVPAEDYVQDWLNVYASDRRTKFNEMEYHLPFEEGPKALAEIIALTEKHFPEVYFPMEVRSVAADQFWLSPFYDRPTCSIAIHHDAASDPLPFMQAAEPIFRRYGGRPHWGKMHSLKAADFKKLYPRWDDAMAVRRDIDPQNRFVSPYMAGLFGIEPRPFGIEPRPFGIEPSPFGIER</sequence>
<name>A0A8T9ARS5_9HYPH</name>
<keyword evidence="1" id="KW-0285">Flavoprotein</keyword>
<accession>A0A8T9ARS5</accession>
<dbReference type="Gene3D" id="3.30.43.10">
    <property type="entry name" value="Uridine Diphospho-n-acetylenolpyruvylglucosamine Reductase, domain 2"/>
    <property type="match status" value="1"/>
</dbReference>
<dbReference type="PANTHER" id="PTHR43762:SF1">
    <property type="entry name" value="D-ARABINONO-1,4-LACTONE OXIDASE"/>
    <property type="match status" value="1"/>
</dbReference>
<dbReference type="InterPro" id="IPR016166">
    <property type="entry name" value="FAD-bd_PCMH"/>
</dbReference>
<evidence type="ECO:0000256" key="1">
    <source>
        <dbReference type="ARBA" id="ARBA00022630"/>
    </source>
</evidence>
<dbReference type="InterPro" id="IPR007173">
    <property type="entry name" value="ALO_C"/>
</dbReference>
<dbReference type="InterPro" id="IPR036318">
    <property type="entry name" value="FAD-bd_PCMH-like_sf"/>
</dbReference>
<dbReference type="InterPro" id="IPR010031">
    <property type="entry name" value="FAD_lactone_oxidase-like"/>
</dbReference>
<gene>
    <name evidence="5" type="ORF">C1D09_013875</name>
</gene>
<dbReference type="Pfam" id="PF01565">
    <property type="entry name" value="FAD_binding_4"/>
    <property type="match status" value="1"/>
</dbReference>
<organism evidence="5 6">
    <name type="scientific">Mesorhizobium intechi</name>
    <dbReference type="NCBI Taxonomy" id="537601"/>
    <lineage>
        <taxon>Bacteria</taxon>
        <taxon>Pseudomonadati</taxon>
        <taxon>Pseudomonadota</taxon>
        <taxon>Alphaproteobacteria</taxon>
        <taxon>Hyphomicrobiales</taxon>
        <taxon>Phyllobacteriaceae</taxon>
        <taxon>Mesorhizobium</taxon>
    </lineage>
</organism>
<dbReference type="InterPro" id="IPR016171">
    <property type="entry name" value="Vanillyl_alc_oxidase_C-sub2"/>
</dbReference>
<dbReference type="OrthoDB" id="9800184at2"/>
<dbReference type="NCBIfam" id="TIGR01679">
    <property type="entry name" value="bact_FAD_ox"/>
    <property type="match status" value="1"/>
</dbReference>
<dbReference type="Gene3D" id="1.10.45.10">
    <property type="entry name" value="Vanillyl-alcohol Oxidase, Chain A, domain 4"/>
    <property type="match status" value="1"/>
</dbReference>
<keyword evidence="3" id="KW-0560">Oxidoreductase</keyword>
<dbReference type="GO" id="GO:0071949">
    <property type="term" value="F:FAD binding"/>
    <property type="evidence" value="ECO:0007669"/>
    <property type="project" value="InterPro"/>
</dbReference>
<dbReference type="GO" id="GO:0003885">
    <property type="term" value="F:D-arabinono-1,4-lactone oxidase activity"/>
    <property type="evidence" value="ECO:0007669"/>
    <property type="project" value="InterPro"/>
</dbReference>
<dbReference type="InterPro" id="IPR006094">
    <property type="entry name" value="Oxid_FAD_bind_N"/>
</dbReference>